<sequence length="239" mass="28384">MKTILLLFCSIQSTLDFQSMDASGTDQIIVHKTTDFTPTGDGKSQYWEKVPWTNIRQRSHLNTGMETKIKALYSDKGVYFLFHCQDTELNASFNKDGERLWLEDVFEIFIWPDPSQEIYFEYELSPLNYELPLMVIKFDGELHRWQVWYFEDRRKIIHKTTVQGGPKETNANILSWMGEIFIPFETLYPMSQKKPTPGTHWKANFTRMDYQNNKSIHWSWQELPNSFHEINKFGTILFQ</sequence>
<accession>A0ABY2WHQ8</accession>
<evidence type="ECO:0000259" key="1">
    <source>
        <dbReference type="Pfam" id="PF06452"/>
    </source>
</evidence>
<comment type="caution">
    <text evidence="2">The sequence shown here is derived from an EMBL/GenBank/DDBJ whole genome shotgun (WGS) entry which is preliminary data.</text>
</comment>
<dbReference type="SUPFAM" id="SSF49344">
    <property type="entry name" value="CBD9-like"/>
    <property type="match status" value="1"/>
</dbReference>
<feature type="domain" description="Carbohydrate-binding" evidence="1">
    <location>
        <begin position="45"/>
        <end position="236"/>
    </location>
</feature>
<dbReference type="EMBL" id="VCNI01000004">
    <property type="protein sequence ID" value="TMU50700.1"/>
    <property type="molecule type" value="Genomic_DNA"/>
</dbReference>
<name>A0ABY2WHQ8_9FLAO</name>
<evidence type="ECO:0000313" key="3">
    <source>
        <dbReference type="Proteomes" id="UP000751614"/>
    </source>
</evidence>
<dbReference type="Pfam" id="PF06452">
    <property type="entry name" value="CBM9_1"/>
    <property type="match status" value="1"/>
</dbReference>
<dbReference type="Proteomes" id="UP000751614">
    <property type="component" value="Unassembled WGS sequence"/>
</dbReference>
<dbReference type="Gene3D" id="2.60.40.1190">
    <property type="match status" value="1"/>
</dbReference>
<organism evidence="2 3">
    <name type="scientific">Flagellimonas algicola</name>
    <dbReference type="NCBI Taxonomy" id="2583815"/>
    <lineage>
        <taxon>Bacteria</taxon>
        <taxon>Pseudomonadati</taxon>
        <taxon>Bacteroidota</taxon>
        <taxon>Flavobacteriia</taxon>
        <taxon>Flavobacteriales</taxon>
        <taxon>Flavobacteriaceae</taxon>
        <taxon>Flagellimonas</taxon>
    </lineage>
</organism>
<dbReference type="InterPro" id="IPR010502">
    <property type="entry name" value="Carb-bd_dom_fam9"/>
</dbReference>
<evidence type="ECO:0000313" key="2">
    <source>
        <dbReference type="EMBL" id="TMU50700.1"/>
    </source>
</evidence>
<protein>
    <recommendedName>
        <fullName evidence="1">Carbohydrate-binding domain-containing protein</fullName>
    </recommendedName>
</protein>
<gene>
    <name evidence="2" type="ORF">FGG15_18035</name>
</gene>
<dbReference type="CDD" id="cd09620">
    <property type="entry name" value="CBM9_like_3"/>
    <property type="match status" value="1"/>
</dbReference>
<dbReference type="RefSeq" id="WP_138838961.1">
    <property type="nucleotide sequence ID" value="NZ_VCNI01000004.1"/>
</dbReference>
<keyword evidence="3" id="KW-1185">Reference proteome</keyword>
<proteinExistence type="predicted"/>
<reference evidence="2 3" key="1">
    <citation type="submission" date="2019-05" db="EMBL/GenBank/DDBJ databases">
        <title>Flagellimonas sp. AsT0115, sp. nov., isolated from a marine red algae, Asparagopsis taxiformis.</title>
        <authorList>
            <person name="Kim J."/>
            <person name="Jeong S.E."/>
            <person name="Jeon C.O."/>
        </authorList>
    </citation>
    <scope>NUCLEOTIDE SEQUENCE [LARGE SCALE GENOMIC DNA]</scope>
    <source>
        <strain evidence="2 3">AsT0115</strain>
    </source>
</reference>